<organism evidence="2 3">
    <name type="scientific">Nonomuraea guangzhouensis</name>
    <dbReference type="NCBI Taxonomy" id="1291555"/>
    <lineage>
        <taxon>Bacteria</taxon>
        <taxon>Bacillati</taxon>
        <taxon>Actinomycetota</taxon>
        <taxon>Actinomycetes</taxon>
        <taxon>Streptosporangiales</taxon>
        <taxon>Streptosporangiaceae</taxon>
        <taxon>Nonomuraea</taxon>
    </lineage>
</organism>
<protein>
    <submittedName>
        <fullName evidence="2">ATP-binding protein</fullName>
    </submittedName>
</protein>
<keyword evidence="2" id="KW-0067">ATP-binding</keyword>
<evidence type="ECO:0000259" key="1">
    <source>
        <dbReference type="Pfam" id="PF13581"/>
    </source>
</evidence>
<evidence type="ECO:0000313" key="2">
    <source>
        <dbReference type="EMBL" id="MFD1536141.1"/>
    </source>
</evidence>
<accession>A0ABW4G2H3</accession>
<dbReference type="Pfam" id="PF13581">
    <property type="entry name" value="HATPase_c_2"/>
    <property type="match status" value="1"/>
</dbReference>
<gene>
    <name evidence="2" type="ORF">ACFSJ0_03790</name>
</gene>
<dbReference type="InterPro" id="IPR003594">
    <property type="entry name" value="HATPase_dom"/>
</dbReference>
<dbReference type="RefSeq" id="WP_219533789.1">
    <property type="nucleotide sequence ID" value="NZ_JAHKRM010000019.1"/>
</dbReference>
<keyword evidence="2" id="KW-0547">Nucleotide-binding</keyword>
<sequence>MARLPVFRANNSPRDTRILDIACYNGTEIRTGQVISMPSQTEDVSLIGATRLRRSRMAPKQARAAVAWWLADDQPTLPDVQQVVSELVANACEHVEDGPHRDWVTVSVARGDGFFRVEVTDPGAFDAEPHMTEPTSEAESGRGIRIVADLSNGCWGTFVTEAEHRVVWADVNFQTVGNSATDIDGLKAATHSNCAASSCH</sequence>
<name>A0ABW4G2H3_9ACTN</name>
<dbReference type="EMBL" id="JBHUCM010000005">
    <property type="protein sequence ID" value="MFD1536141.1"/>
    <property type="molecule type" value="Genomic_DNA"/>
</dbReference>
<feature type="domain" description="Histidine kinase/HSP90-like ATPase" evidence="1">
    <location>
        <begin position="73"/>
        <end position="154"/>
    </location>
</feature>
<dbReference type="PANTHER" id="PTHR35526:SF3">
    <property type="entry name" value="ANTI-SIGMA-F FACTOR RSBW"/>
    <property type="match status" value="1"/>
</dbReference>
<evidence type="ECO:0000313" key="3">
    <source>
        <dbReference type="Proteomes" id="UP001597097"/>
    </source>
</evidence>
<dbReference type="CDD" id="cd16936">
    <property type="entry name" value="HATPase_RsbW-like"/>
    <property type="match status" value="1"/>
</dbReference>
<keyword evidence="3" id="KW-1185">Reference proteome</keyword>
<proteinExistence type="predicted"/>
<dbReference type="PANTHER" id="PTHR35526">
    <property type="entry name" value="ANTI-SIGMA-F FACTOR RSBW-RELATED"/>
    <property type="match status" value="1"/>
</dbReference>
<dbReference type="GO" id="GO:0005524">
    <property type="term" value="F:ATP binding"/>
    <property type="evidence" value="ECO:0007669"/>
    <property type="project" value="UniProtKB-KW"/>
</dbReference>
<comment type="caution">
    <text evidence="2">The sequence shown here is derived from an EMBL/GenBank/DDBJ whole genome shotgun (WGS) entry which is preliminary data.</text>
</comment>
<dbReference type="Proteomes" id="UP001597097">
    <property type="component" value="Unassembled WGS sequence"/>
</dbReference>
<reference evidence="3" key="1">
    <citation type="journal article" date="2019" name="Int. J. Syst. Evol. Microbiol.">
        <title>The Global Catalogue of Microorganisms (GCM) 10K type strain sequencing project: providing services to taxonomists for standard genome sequencing and annotation.</title>
        <authorList>
            <consortium name="The Broad Institute Genomics Platform"/>
            <consortium name="The Broad Institute Genome Sequencing Center for Infectious Disease"/>
            <person name="Wu L."/>
            <person name="Ma J."/>
        </authorList>
    </citation>
    <scope>NUCLEOTIDE SEQUENCE [LARGE SCALE GENOMIC DNA]</scope>
    <source>
        <strain evidence="3">CGMCC 1.15399</strain>
    </source>
</reference>
<dbReference type="InterPro" id="IPR050267">
    <property type="entry name" value="Anti-sigma-factor_SerPK"/>
</dbReference>